<feature type="domain" description="FtsH ternary system vWA" evidence="1">
    <location>
        <begin position="14"/>
        <end position="230"/>
    </location>
</feature>
<protein>
    <submittedName>
        <fullName evidence="3">Uncharacterized protein</fullName>
    </submittedName>
</protein>
<evidence type="ECO:0000313" key="3">
    <source>
        <dbReference type="EMBL" id="QSQ16319.1"/>
    </source>
</evidence>
<dbReference type="Proteomes" id="UP000663090">
    <property type="component" value="Chromosome"/>
</dbReference>
<dbReference type="InterPro" id="IPR045479">
    <property type="entry name" value="ivWA-helical_N"/>
</dbReference>
<dbReference type="EMBL" id="CP071091">
    <property type="protein sequence ID" value="QSQ16319.1"/>
    <property type="molecule type" value="Genomic_DNA"/>
</dbReference>
<evidence type="ECO:0000313" key="4">
    <source>
        <dbReference type="Proteomes" id="UP000663090"/>
    </source>
</evidence>
<name>A0ABX7NC16_9BACT</name>
<sequence length="498" mass="53867">MGAPEPRGPHDTERWLCAGLGLARQERLDAEALSTGVPSLLATLAESPTLPPPALVMDLGRLVTGQALASSLPVPDTLPRLRAAVRAYDDHVLARFAAEPHLEAVSAALARLPPALRPRGMAFLVGRVLSRTGFTAGVGMNPALARRVLEKTPGELLQSGYTALREGGPFLEQLAQGYEALTSGARRAPALLGDAEVFTLENLEHLQGKAQRMALEQAVEAAEALSRTLPPRLRARSISSGPAPSALDDEAAFPQGGFSSVSNVGSLENLVTSELVYMEDEPTLDLFDVRYVEGELLYYTRDESLAVRRRRVITFVLPPSLADARVKDSGVKWQRAVVALGLVLCLVRRLSLWLGDQDLRFQVAFPWSGTGPHPLEAERGLCELLLREWRARGTVEILTPRDDAEVLARAEADSKRARVDVLRLDAVRQATLEAGDLPARVGLHLLDLSGPNPRLQVPRAGAVTQERGFQEENRAGLSAEAPWEAWTGATLELARGLL</sequence>
<organism evidence="3 4">
    <name type="scientific">Myxococcus landrumensis</name>
    <dbReference type="NCBI Taxonomy" id="2813577"/>
    <lineage>
        <taxon>Bacteria</taxon>
        <taxon>Pseudomonadati</taxon>
        <taxon>Myxococcota</taxon>
        <taxon>Myxococcia</taxon>
        <taxon>Myxococcales</taxon>
        <taxon>Cystobacterineae</taxon>
        <taxon>Myxococcaceae</taxon>
        <taxon>Myxococcus</taxon>
    </lineage>
</organism>
<reference evidence="3 4" key="1">
    <citation type="submission" date="2021-02" db="EMBL/GenBank/DDBJ databases">
        <title>De Novo genome assembly of isolated myxobacteria.</title>
        <authorList>
            <person name="Stevens D.C."/>
        </authorList>
    </citation>
    <scope>NUCLEOTIDE SEQUENCE [LARGE SCALE GENOMIC DNA]</scope>
    <source>
        <strain evidence="3 4">SCHIC003</strain>
    </source>
</reference>
<keyword evidence="4" id="KW-1185">Reference proteome</keyword>
<dbReference type="RefSeq" id="WP_206717980.1">
    <property type="nucleotide sequence ID" value="NZ_CP071091.1"/>
</dbReference>
<dbReference type="Pfam" id="PF19996">
    <property type="entry name" value="ivWA-helical_N"/>
    <property type="match status" value="1"/>
</dbReference>
<dbReference type="InterPro" id="IPR045477">
    <property type="entry name" value="ivWA"/>
</dbReference>
<proteinExistence type="predicted"/>
<evidence type="ECO:0000259" key="1">
    <source>
        <dbReference type="Pfam" id="PF19996"/>
    </source>
</evidence>
<feature type="domain" description="FtsH ternary systems vWA" evidence="2">
    <location>
        <begin position="254"/>
        <end position="445"/>
    </location>
</feature>
<gene>
    <name evidence="3" type="ORF">JY572_09835</name>
</gene>
<dbReference type="Pfam" id="PF19997">
    <property type="entry name" value="ivWA"/>
    <property type="match status" value="1"/>
</dbReference>
<accession>A0ABX7NC16</accession>
<evidence type="ECO:0000259" key="2">
    <source>
        <dbReference type="Pfam" id="PF19997"/>
    </source>
</evidence>